<evidence type="ECO:0000313" key="2">
    <source>
        <dbReference type="Proteomes" id="UP000045782"/>
    </source>
</evidence>
<reference evidence="1 2" key="1">
    <citation type="submission" date="2015-03" db="EMBL/GenBank/DDBJ databases">
        <authorList>
            <person name="Murphy D."/>
        </authorList>
    </citation>
    <scope>NUCLEOTIDE SEQUENCE [LARGE SCALE GENOMIC DNA]</scope>
    <source>
        <strain evidence="1 2">PAP088</strain>
    </source>
</reference>
<evidence type="ECO:0000313" key="1">
    <source>
        <dbReference type="EMBL" id="CPV60962.1"/>
    </source>
</evidence>
<gene>
    <name evidence="1" type="ORF">ERS075579_03302</name>
</gene>
<sequence length="88" mass="9753">MISGPASGQFLHASRYQRITRSTLNLGPLHLIIPTGRPNVIRLNQHPPFRNQIARYDVAETNPDRAVFIDPGGRQLSAACLFGIGQLY</sequence>
<protein>
    <submittedName>
        <fullName evidence="1">Uncharacterized protein</fullName>
    </submittedName>
</protein>
<proteinExistence type="predicted"/>
<accession>A0A0U1AF94</accession>
<dbReference type="EMBL" id="CSWP01000006">
    <property type="protein sequence ID" value="CPV60962.1"/>
    <property type="molecule type" value="Genomic_DNA"/>
</dbReference>
<dbReference type="Proteomes" id="UP000045782">
    <property type="component" value="Unassembled WGS sequence"/>
</dbReference>
<dbReference type="AlphaFoldDB" id="A0A0U1AF94"/>
<name>A0A0U1AF94_9MYCO</name>
<organism evidence="1 2">
    <name type="scientific">Mycobacteroides abscessus</name>
    <dbReference type="NCBI Taxonomy" id="36809"/>
    <lineage>
        <taxon>Bacteria</taxon>
        <taxon>Bacillati</taxon>
        <taxon>Actinomycetota</taxon>
        <taxon>Actinomycetes</taxon>
        <taxon>Mycobacteriales</taxon>
        <taxon>Mycobacteriaceae</taxon>
        <taxon>Mycobacteroides</taxon>
    </lineage>
</organism>